<evidence type="ECO:0000256" key="1">
    <source>
        <dbReference type="ARBA" id="ARBA00022490"/>
    </source>
</evidence>
<accession>A0A9R0JQB5</accession>
<dbReference type="InterPro" id="IPR028989">
    <property type="entry name" value="RimP_N"/>
</dbReference>
<keyword evidence="5" id="KW-1185">Reference proteome</keyword>
<evidence type="ECO:0000259" key="3">
    <source>
        <dbReference type="Pfam" id="PF02576"/>
    </source>
</evidence>
<reference evidence="5" key="1">
    <citation type="journal article" date="2021" name="Nat. Commun.">
        <title>Genomic analyses provide insights into spinach domestication and the genetic basis of agronomic traits.</title>
        <authorList>
            <person name="Cai X."/>
            <person name="Sun X."/>
            <person name="Xu C."/>
            <person name="Sun H."/>
            <person name="Wang X."/>
            <person name="Ge C."/>
            <person name="Zhang Z."/>
            <person name="Wang Q."/>
            <person name="Fei Z."/>
            <person name="Jiao C."/>
            <person name="Wang Q."/>
        </authorList>
    </citation>
    <scope>NUCLEOTIDE SEQUENCE [LARGE SCALE GENOMIC DNA]</scope>
    <source>
        <strain evidence="5">cv. Varoflay</strain>
    </source>
</reference>
<dbReference type="SUPFAM" id="SSF75420">
    <property type="entry name" value="YhbC-like, N-terminal domain"/>
    <property type="match status" value="1"/>
</dbReference>
<gene>
    <name evidence="6" type="primary">LOC110782763</name>
</gene>
<feature type="domain" description="Ribosome maturation factor RimP N-terminal" evidence="3">
    <location>
        <begin position="169"/>
        <end position="230"/>
    </location>
</feature>
<dbReference type="KEGG" id="soe:110782763"/>
<dbReference type="HAMAP" id="MF_01077">
    <property type="entry name" value="RimP"/>
    <property type="match status" value="1"/>
</dbReference>
<dbReference type="GO" id="GO:0042274">
    <property type="term" value="P:ribosomal small subunit biogenesis"/>
    <property type="evidence" value="ECO:0007669"/>
    <property type="project" value="InterPro"/>
</dbReference>
<dbReference type="InterPro" id="IPR035956">
    <property type="entry name" value="RimP_N_sf"/>
</dbReference>
<name>A0A9R0JQB5_SPIOL</name>
<reference evidence="6" key="2">
    <citation type="submission" date="2025-08" db="UniProtKB">
        <authorList>
            <consortium name="RefSeq"/>
        </authorList>
    </citation>
    <scope>IDENTIFICATION</scope>
    <source>
        <tissue evidence="6">Leaf</tissue>
    </source>
</reference>
<keyword evidence="1" id="KW-0963">Cytoplasm</keyword>
<proteinExistence type="inferred from homology"/>
<keyword evidence="2" id="KW-0690">Ribosome biogenesis</keyword>
<evidence type="ECO:0008006" key="7">
    <source>
        <dbReference type="Google" id="ProtNLM"/>
    </source>
</evidence>
<feature type="domain" description="DUF7912" evidence="4">
    <location>
        <begin position="233"/>
        <end position="320"/>
    </location>
</feature>
<evidence type="ECO:0000256" key="2">
    <source>
        <dbReference type="ARBA" id="ARBA00022517"/>
    </source>
</evidence>
<evidence type="ECO:0000313" key="6">
    <source>
        <dbReference type="RefSeq" id="XP_021842693.1"/>
    </source>
</evidence>
<dbReference type="GeneID" id="110782763"/>
<dbReference type="InterPro" id="IPR057234">
    <property type="entry name" value="DUF7912"/>
</dbReference>
<evidence type="ECO:0000259" key="4">
    <source>
        <dbReference type="Pfam" id="PF25498"/>
    </source>
</evidence>
<organism evidence="5 6">
    <name type="scientific">Spinacia oleracea</name>
    <name type="common">Spinach</name>
    <dbReference type="NCBI Taxonomy" id="3562"/>
    <lineage>
        <taxon>Eukaryota</taxon>
        <taxon>Viridiplantae</taxon>
        <taxon>Streptophyta</taxon>
        <taxon>Embryophyta</taxon>
        <taxon>Tracheophyta</taxon>
        <taxon>Spermatophyta</taxon>
        <taxon>Magnoliopsida</taxon>
        <taxon>eudicotyledons</taxon>
        <taxon>Gunneridae</taxon>
        <taxon>Pentapetalae</taxon>
        <taxon>Caryophyllales</taxon>
        <taxon>Chenopodiaceae</taxon>
        <taxon>Chenopodioideae</taxon>
        <taxon>Anserineae</taxon>
        <taxon>Spinacia</taxon>
    </lineage>
</organism>
<dbReference type="AlphaFoldDB" id="A0A9R0JQB5"/>
<dbReference type="PANTHER" id="PTHR34544">
    <property type="entry name" value="OSJNBA0006B20.18 PROTEIN"/>
    <property type="match status" value="1"/>
</dbReference>
<dbReference type="OrthoDB" id="1100432at2759"/>
<dbReference type="InterPro" id="IPR003728">
    <property type="entry name" value="Ribosome_maturation_RimP"/>
</dbReference>
<evidence type="ECO:0000313" key="5">
    <source>
        <dbReference type="Proteomes" id="UP000813463"/>
    </source>
</evidence>
<dbReference type="PANTHER" id="PTHR34544:SF1">
    <property type="entry name" value="OS04G0438300 PROTEIN"/>
    <property type="match status" value="1"/>
</dbReference>
<dbReference type="Proteomes" id="UP000813463">
    <property type="component" value="Chromosome 4"/>
</dbReference>
<dbReference type="Pfam" id="PF25498">
    <property type="entry name" value="DUF7912"/>
    <property type="match status" value="1"/>
</dbReference>
<dbReference type="Pfam" id="PF02576">
    <property type="entry name" value="RimP_N"/>
    <property type="match status" value="1"/>
</dbReference>
<sequence>MDLITWNFKLPPISPTNLNRPIFNSNKEKLFFGFCNYPLQFNYVRNKPFSILVTHAKKKKNSQLESPILQPNVNREVTQVDDEQLEELEEEDLLITDGFDQEEFLDDDDDDDGGYFEDEYDTENAEVYAGDGAEGGGISLAGTWWDKEALTIVENVTESFDGDLGIYAFRTLANAMIQVRIEKLSTKYGSPTMSDIEAFSKAYRTRLDEAELSKTIPENISIEVSSPGLERIIRIPQELDRFKEKPMYVKYVTEAAESSCENDGVFRLISFDLETECCTWGLADVRINREKAGKGRPMSKKQGEWRLTTPFDSIRLARVYSEF</sequence>
<protein>
    <recommendedName>
        <fullName evidence="7">Ribosome maturation factor RimP N-terminal domain-containing protein</fullName>
    </recommendedName>
</protein>
<dbReference type="RefSeq" id="XP_021842693.1">
    <property type="nucleotide sequence ID" value="XM_021987001.2"/>
</dbReference>